<dbReference type="GO" id="GO:0009432">
    <property type="term" value="P:SOS response"/>
    <property type="evidence" value="ECO:0007669"/>
    <property type="project" value="TreeGrafter"/>
</dbReference>
<dbReference type="PROSITE" id="PS50173">
    <property type="entry name" value="UMUC"/>
    <property type="match status" value="1"/>
</dbReference>
<comment type="caution">
    <text evidence="3">The sequence shown here is derived from an EMBL/GenBank/DDBJ whole genome shotgun (WGS) entry which is preliminary data.</text>
</comment>
<organism evidence="3 4">
    <name type="scientific">Hallella bergensis DSM 17361</name>
    <dbReference type="NCBI Taxonomy" id="585502"/>
    <lineage>
        <taxon>Bacteria</taxon>
        <taxon>Pseudomonadati</taxon>
        <taxon>Bacteroidota</taxon>
        <taxon>Bacteroidia</taxon>
        <taxon>Bacteroidales</taxon>
        <taxon>Prevotellaceae</taxon>
        <taxon>Hallella</taxon>
    </lineage>
</organism>
<dbReference type="GO" id="GO:0005829">
    <property type="term" value="C:cytosol"/>
    <property type="evidence" value="ECO:0007669"/>
    <property type="project" value="TreeGrafter"/>
</dbReference>
<dbReference type="GO" id="GO:0006281">
    <property type="term" value="P:DNA repair"/>
    <property type="evidence" value="ECO:0007669"/>
    <property type="project" value="InterPro"/>
</dbReference>
<dbReference type="PANTHER" id="PTHR11076:SF35">
    <property type="entry name" value="DNA REPAIR PROTEIN HOMOLOG YOBH"/>
    <property type="match status" value="1"/>
</dbReference>
<gene>
    <name evidence="3" type="primary">umuC</name>
    <name evidence="3" type="ORF">HMPREF0645_0829</name>
</gene>
<dbReference type="RefSeq" id="WP_007172943.1">
    <property type="nucleotide sequence ID" value="NZ_GG704780.1"/>
</dbReference>
<dbReference type="Gene3D" id="3.30.70.270">
    <property type="match status" value="1"/>
</dbReference>
<accession>D1PV44</accession>
<dbReference type="eggNOG" id="COG0389">
    <property type="taxonomic scope" value="Bacteria"/>
</dbReference>
<proteinExistence type="inferred from homology"/>
<dbReference type="OrthoDB" id="9808813at2"/>
<dbReference type="GO" id="GO:0003887">
    <property type="term" value="F:DNA-directed DNA polymerase activity"/>
    <property type="evidence" value="ECO:0007669"/>
    <property type="project" value="TreeGrafter"/>
</dbReference>
<sequence length="503" mass="56952">MSKERTYLAIDLKSFYASVECVERGLNPLTTNLVVADNSRTEKTICLAVSPSLKAYGISGRARLFEVVQRVREVNEERRLYAPGYVLTGTSVFDAELKANPQLAVDYIVAVPRMAYYIDYSARIYQVYMKYVAPEDMHVYSVDEVFFDVTNYLKTYKMTAHELAMTMIRAVLKETGITATAGIGTNLYLAKVAMDIVAKHIPADSDGVRIAELDEMTYRKKLWDHRPLTSFWRVGRGTANRLAPYGIQTMGQIARCSIEREELLYKLFGVNAELLIDHAWGWEPCTIEAVKQYKPEVNSLSSGQVLHEPYTCKKARVVAKEMADIMALDLVDKQLVTDQLVLSIGYDTESLKNPTIRATYQGPITTDHYGRPVPKHAHGTANLDFYNSSSKLITEAVTALFDKIVNPNLLIRRLTLVANRVIDEQKAKKNSSEPVQLDMFTDYEALHQEEQERQEALDKEHRMQQTLLRIKRKFGKNAILKGIDFEEGATTRSRNSQIGGHKA</sequence>
<evidence type="ECO:0000259" key="2">
    <source>
        <dbReference type="PROSITE" id="PS50173"/>
    </source>
</evidence>
<name>D1PV44_9BACT</name>
<protein>
    <submittedName>
        <fullName evidence="3">ImpB/MucB/SamB family protein</fullName>
    </submittedName>
</protein>
<evidence type="ECO:0000256" key="1">
    <source>
        <dbReference type="ARBA" id="ARBA00010945"/>
    </source>
</evidence>
<comment type="similarity">
    <text evidence="1">Belongs to the DNA polymerase type-Y family.</text>
</comment>
<dbReference type="Pfam" id="PF00817">
    <property type="entry name" value="IMS"/>
    <property type="match status" value="1"/>
</dbReference>
<dbReference type="InterPro" id="IPR050116">
    <property type="entry name" value="DNA_polymerase-Y"/>
</dbReference>
<dbReference type="EMBL" id="ACKS01000034">
    <property type="protein sequence ID" value="EFA44764.1"/>
    <property type="molecule type" value="Genomic_DNA"/>
</dbReference>
<evidence type="ECO:0000313" key="3">
    <source>
        <dbReference type="EMBL" id="EFA44764.1"/>
    </source>
</evidence>
<dbReference type="HOGENOM" id="CLU_012348_5_1_10"/>
<dbReference type="InterPro" id="IPR001126">
    <property type="entry name" value="UmuC"/>
</dbReference>
<dbReference type="Gene3D" id="1.10.150.20">
    <property type="entry name" value="5' to 3' exonuclease, C-terminal subdomain"/>
    <property type="match status" value="1"/>
</dbReference>
<dbReference type="GO" id="GO:0003684">
    <property type="term" value="F:damaged DNA binding"/>
    <property type="evidence" value="ECO:0007669"/>
    <property type="project" value="InterPro"/>
</dbReference>
<dbReference type="Proteomes" id="UP000003160">
    <property type="component" value="Unassembled WGS sequence"/>
</dbReference>
<dbReference type="PANTHER" id="PTHR11076">
    <property type="entry name" value="DNA REPAIR POLYMERASE UMUC / TRANSFERASE FAMILY MEMBER"/>
    <property type="match status" value="1"/>
</dbReference>
<dbReference type="AlphaFoldDB" id="D1PV44"/>
<dbReference type="SUPFAM" id="SSF56672">
    <property type="entry name" value="DNA/RNA polymerases"/>
    <property type="match status" value="1"/>
</dbReference>
<dbReference type="InterPro" id="IPR043502">
    <property type="entry name" value="DNA/RNA_pol_sf"/>
</dbReference>
<reference evidence="3 4" key="1">
    <citation type="submission" date="2009-10" db="EMBL/GenBank/DDBJ databases">
        <authorList>
            <person name="Qin X."/>
            <person name="Bachman B."/>
            <person name="Battles P."/>
            <person name="Bell A."/>
            <person name="Bess C."/>
            <person name="Bickham C."/>
            <person name="Chaboub L."/>
            <person name="Chen D."/>
            <person name="Coyle M."/>
            <person name="Deiros D.R."/>
            <person name="Dinh H."/>
            <person name="Forbes L."/>
            <person name="Fowler G."/>
            <person name="Francisco L."/>
            <person name="Fu Q."/>
            <person name="Gubbala S."/>
            <person name="Hale W."/>
            <person name="Han Y."/>
            <person name="Hemphill L."/>
            <person name="Highlander S.K."/>
            <person name="Hirani K."/>
            <person name="Hogues M."/>
            <person name="Jackson L."/>
            <person name="Jakkamsetti A."/>
            <person name="Javaid M."/>
            <person name="Jiang H."/>
            <person name="Korchina V."/>
            <person name="Kovar C."/>
            <person name="Lara F."/>
            <person name="Lee S."/>
            <person name="Mata R."/>
            <person name="Mathew T."/>
            <person name="Moen C."/>
            <person name="Morales K."/>
            <person name="Munidasa M."/>
            <person name="Nazareth L."/>
            <person name="Ngo R."/>
            <person name="Nguyen L."/>
            <person name="Okwuonu G."/>
            <person name="Ongeri F."/>
            <person name="Patil S."/>
            <person name="Petrosino J."/>
            <person name="Pham C."/>
            <person name="Pham P."/>
            <person name="Pu L.-L."/>
            <person name="Puazo M."/>
            <person name="Raj R."/>
            <person name="Reid J."/>
            <person name="Rouhana J."/>
            <person name="Saada N."/>
            <person name="Shang Y."/>
            <person name="Simmons D."/>
            <person name="Thornton R."/>
            <person name="Warren J."/>
            <person name="Weissenberger G."/>
            <person name="Zhang J."/>
            <person name="Zhang L."/>
            <person name="Zhou C."/>
            <person name="Zhu D."/>
            <person name="Muzny D."/>
            <person name="Worley K."/>
            <person name="Gibbs R."/>
        </authorList>
    </citation>
    <scope>NUCLEOTIDE SEQUENCE [LARGE SCALE GENOMIC DNA]</scope>
    <source>
        <strain evidence="3 4">DSM 17361</strain>
    </source>
</reference>
<keyword evidence="4" id="KW-1185">Reference proteome</keyword>
<evidence type="ECO:0000313" key="4">
    <source>
        <dbReference type="Proteomes" id="UP000003160"/>
    </source>
</evidence>
<dbReference type="InterPro" id="IPR043128">
    <property type="entry name" value="Rev_trsase/Diguanyl_cyclase"/>
</dbReference>
<feature type="domain" description="UmuC" evidence="2">
    <location>
        <begin position="7"/>
        <end position="235"/>
    </location>
</feature>
<dbReference type="GO" id="GO:0042276">
    <property type="term" value="P:error-prone translesion synthesis"/>
    <property type="evidence" value="ECO:0007669"/>
    <property type="project" value="TreeGrafter"/>
</dbReference>